<accession>A0A838CST0</accession>
<sequence length="255" mass="27236">MKVENMIAVITGGASGLGEATATSIVEKGGQVLIADRDEAKGEALASRLGSQAMFVAVDVTSEEEVRRMLDQALERFGRVNTLINCAGIVIGEKVVGREQAHDLASFQKVLEVNVVGTFNMTRLVAEIMQKNKPNDKGERGVIINTSSIAAFDGQIGQAAYSASKGAVASMTLPVSRELSKHGIRVMAIAPGLFETPMFEQLPESAREALGSQTPFPNRLGKPAEFAQLVLSIAENVMLNGEVIRLDGAIRMQPR</sequence>
<organism evidence="5 6">
    <name type="scientific">Halobacillus locisalis</name>
    <dbReference type="NCBI Taxonomy" id="220753"/>
    <lineage>
        <taxon>Bacteria</taxon>
        <taxon>Bacillati</taxon>
        <taxon>Bacillota</taxon>
        <taxon>Bacilli</taxon>
        <taxon>Bacillales</taxon>
        <taxon>Bacillaceae</taxon>
        <taxon>Halobacillus</taxon>
    </lineage>
</organism>
<evidence type="ECO:0000259" key="4">
    <source>
        <dbReference type="SMART" id="SM00822"/>
    </source>
</evidence>
<dbReference type="InterPro" id="IPR057326">
    <property type="entry name" value="KR_dom"/>
</dbReference>
<dbReference type="RefSeq" id="WP_181472057.1">
    <property type="nucleotide sequence ID" value="NZ_JACEFG010000002.1"/>
</dbReference>
<dbReference type="GO" id="GO:0016491">
    <property type="term" value="F:oxidoreductase activity"/>
    <property type="evidence" value="ECO:0007669"/>
    <property type="project" value="UniProtKB-KW"/>
</dbReference>
<dbReference type="PROSITE" id="PS00061">
    <property type="entry name" value="ADH_SHORT"/>
    <property type="match status" value="1"/>
</dbReference>
<feature type="domain" description="Ketoreductase" evidence="4">
    <location>
        <begin position="8"/>
        <end position="192"/>
    </location>
</feature>
<dbReference type="PRINTS" id="PR00081">
    <property type="entry name" value="GDHRDH"/>
</dbReference>
<dbReference type="InterPro" id="IPR036291">
    <property type="entry name" value="NAD(P)-bd_dom_sf"/>
</dbReference>
<reference evidence="5 6" key="1">
    <citation type="journal article" date="2004" name="Extremophiles">
        <title>Halobacillus locisalis sp. nov., a halophilic bacterium isolated from a marine solar saltern of the Yellow Sea in Korea.</title>
        <authorList>
            <person name="Yoon J.H."/>
            <person name="Kang K.H."/>
            <person name="Oh T.K."/>
            <person name="Park Y.H."/>
        </authorList>
    </citation>
    <scope>NUCLEOTIDE SEQUENCE [LARGE SCALE GENOMIC DNA]</scope>
    <source>
        <strain evidence="5 6">KCTC 3788</strain>
    </source>
</reference>
<comment type="similarity">
    <text evidence="1 3">Belongs to the short-chain dehydrogenases/reductases (SDR) family.</text>
</comment>
<dbReference type="FunFam" id="3.40.50.720:FF:000215">
    <property type="entry name" value="3-hydroxyacyl-CoA dehydrogenase type-2"/>
    <property type="match status" value="1"/>
</dbReference>
<comment type="caution">
    <text evidence="5">The sequence shown here is derived from an EMBL/GenBank/DDBJ whole genome shotgun (WGS) entry which is preliminary data.</text>
</comment>
<dbReference type="PANTHER" id="PTHR43658:SF8">
    <property type="entry name" value="17-BETA-HYDROXYSTEROID DEHYDROGENASE 14-RELATED"/>
    <property type="match status" value="1"/>
</dbReference>
<name>A0A838CST0_9BACI</name>
<evidence type="ECO:0000313" key="6">
    <source>
        <dbReference type="Proteomes" id="UP000571017"/>
    </source>
</evidence>
<proteinExistence type="inferred from homology"/>
<dbReference type="CDD" id="cd05371">
    <property type="entry name" value="HSD10-like_SDR_c"/>
    <property type="match status" value="1"/>
</dbReference>
<dbReference type="InterPro" id="IPR020904">
    <property type="entry name" value="Sc_DH/Rdtase_CS"/>
</dbReference>
<keyword evidence="2" id="KW-0560">Oxidoreductase</keyword>
<evidence type="ECO:0000313" key="5">
    <source>
        <dbReference type="EMBL" id="MBA2175011.1"/>
    </source>
</evidence>
<dbReference type="InterPro" id="IPR002347">
    <property type="entry name" value="SDR_fam"/>
</dbReference>
<dbReference type="PANTHER" id="PTHR43658">
    <property type="entry name" value="SHORT-CHAIN DEHYDROGENASE/REDUCTASE"/>
    <property type="match status" value="1"/>
</dbReference>
<dbReference type="Gene3D" id="3.40.50.720">
    <property type="entry name" value="NAD(P)-binding Rossmann-like Domain"/>
    <property type="match status" value="1"/>
</dbReference>
<evidence type="ECO:0000256" key="2">
    <source>
        <dbReference type="ARBA" id="ARBA00023002"/>
    </source>
</evidence>
<evidence type="ECO:0000256" key="1">
    <source>
        <dbReference type="ARBA" id="ARBA00006484"/>
    </source>
</evidence>
<dbReference type="SUPFAM" id="SSF51735">
    <property type="entry name" value="NAD(P)-binding Rossmann-fold domains"/>
    <property type="match status" value="1"/>
</dbReference>
<dbReference type="SMART" id="SM00822">
    <property type="entry name" value="PKS_KR"/>
    <property type="match status" value="1"/>
</dbReference>
<dbReference type="AlphaFoldDB" id="A0A838CST0"/>
<protein>
    <submittedName>
        <fullName evidence="5">3-hydroxyacyl-CoA dehydrogenase</fullName>
    </submittedName>
</protein>
<evidence type="ECO:0000256" key="3">
    <source>
        <dbReference type="RuleBase" id="RU000363"/>
    </source>
</evidence>
<dbReference type="Pfam" id="PF00106">
    <property type="entry name" value="adh_short"/>
    <property type="match status" value="1"/>
</dbReference>
<dbReference type="Proteomes" id="UP000571017">
    <property type="component" value="Unassembled WGS sequence"/>
</dbReference>
<gene>
    <name evidence="5" type="ORF">H0266_08915</name>
</gene>
<dbReference type="PRINTS" id="PR00080">
    <property type="entry name" value="SDRFAMILY"/>
</dbReference>
<dbReference type="EMBL" id="JACEFG010000002">
    <property type="protein sequence ID" value="MBA2175011.1"/>
    <property type="molecule type" value="Genomic_DNA"/>
</dbReference>
<keyword evidence="6" id="KW-1185">Reference proteome</keyword>